<dbReference type="InterPro" id="IPR039607">
    <property type="entry name" value="VQ_8/17/18/20/21/25"/>
</dbReference>
<comment type="caution">
    <text evidence="3">The sequence shown here is derived from an EMBL/GenBank/DDBJ whole genome shotgun (WGS) entry which is preliminary data.</text>
</comment>
<feature type="compositionally biased region" description="Low complexity" evidence="1">
    <location>
        <begin position="1"/>
        <end position="24"/>
    </location>
</feature>
<dbReference type="EMBL" id="JBHFFA010000008">
    <property type="protein sequence ID" value="KAL2610366.1"/>
    <property type="molecule type" value="Genomic_DNA"/>
</dbReference>
<name>A0ABD1XR00_9MARC</name>
<dbReference type="Proteomes" id="UP001605036">
    <property type="component" value="Unassembled WGS sequence"/>
</dbReference>
<dbReference type="InterPro" id="IPR008889">
    <property type="entry name" value="VQ"/>
</dbReference>
<organism evidence="3 4">
    <name type="scientific">Riccia fluitans</name>
    <dbReference type="NCBI Taxonomy" id="41844"/>
    <lineage>
        <taxon>Eukaryota</taxon>
        <taxon>Viridiplantae</taxon>
        <taxon>Streptophyta</taxon>
        <taxon>Embryophyta</taxon>
        <taxon>Marchantiophyta</taxon>
        <taxon>Marchantiopsida</taxon>
        <taxon>Marchantiidae</taxon>
        <taxon>Marchantiales</taxon>
        <taxon>Ricciaceae</taxon>
        <taxon>Riccia</taxon>
    </lineage>
</organism>
<dbReference type="AlphaFoldDB" id="A0ABD1XR00"/>
<evidence type="ECO:0000313" key="4">
    <source>
        <dbReference type="Proteomes" id="UP001605036"/>
    </source>
</evidence>
<sequence>MMNNDNSGSSNNNNTMSKSSSSSRQNKRPTPLRMVPKEEVRQFRPPVIIHTYSPKIIHVDAAEFSTLVQKLTGRGMKRKPDCSPRPREYPQEEVSYTSSADSGCPQGGAENGSESQGFVSPRGPLVSFKSLYQHRLSQPFEQSTYSSIHQGAGASANEQANLFANAVLAGSQYSPLFGSNPHMFSPLPSPNFLNPSFIQDLPVLSPSTYQAFDPYNSQFNPSPTYARHVTAAPLQLPGSGNAFKDMALRMSRDSNG</sequence>
<evidence type="ECO:0000313" key="3">
    <source>
        <dbReference type="EMBL" id="KAL2610366.1"/>
    </source>
</evidence>
<feature type="region of interest" description="Disordered" evidence="1">
    <location>
        <begin position="72"/>
        <end position="119"/>
    </location>
</feature>
<feature type="region of interest" description="Disordered" evidence="1">
    <location>
        <begin position="1"/>
        <end position="37"/>
    </location>
</feature>
<reference evidence="3 4" key="1">
    <citation type="submission" date="2024-09" db="EMBL/GenBank/DDBJ databases">
        <title>Chromosome-scale assembly of Riccia fluitans.</title>
        <authorList>
            <person name="Paukszto L."/>
            <person name="Sawicki J."/>
            <person name="Karawczyk K."/>
            <person name="Piernik-Szablinska J."/>
            <person name="Szczecinska M."/>
            <person name="Mazdziarz M."/>
        </authorList>
    </citation>
    <scope>NUCLEOTIDE SEQUENCE [LARGE SCALE GENOMIC DNA]</scope>
    <source>
        <strain evidence="3">Rf_01</strain>
        <tissue evidence="3">Aerial parts of the thallus</tissue>
    </source>
</reference>
<feature type="domain" description="VQ" evidence="2">
    <location>
        <begin position="51"/>
        <end position="74"/>
    </location>
</feature>
<dbReference type="PANTHER" id="PTHR33143">
    <property type="entry name" value="F16F4.1 PROTEIN-RELATED"/>
    <property type="match status" value="1"/>
</dbReference>
<protein>
    <recommendedName>
        <fullName evidence="2">VQ domain-containing protein</fullName>
    </recommendedName>
</protein>
<proteinExistence type="predicted"/>
<dbReference type="Pfam" id="PF05678">
    <property type="entry name" value="VQ"/>
    <property type="match status" value="1"/>
</dbReference>
<feature type="compositionally biased region" description="Basic and acidic residues" evidence="1">
    <location>
        <begin position="78"/>
        <end position="90"/>
    </location>
</feature>
<gene>
    <name evidence="3" type="ORF">R1flu_028939</name>
</gene>
<keyword evidence="4" id="KW-1185">Reference proteome</keyword>
<evidence type="ECO:0000259" key="2">
    <source>
        <dbReference type="Pfam" id="PF05678"/>
    </source>
</evidence>
<dbReference type="PANTHER" id="PTHR33143:SF6">
    <property type="entry name" value="OS08G0102900 PROTEIN"/>
    <property type="match status" value="1"/>
</dbReference>
<evidence type="ECO:0000256" key="1">
    <source>
        <dbReference type="SAM" id="MobiDB-lite"/>
    </source>
</evidence>
<accession>A0ABD1XR00</accession>